<comment type="subcellular location">
    <subcellularLocation>
        <location evidence="1 11">Membrane</location>
        <topology evidence="1 11">Single-pass membrane protein</topology>
    </subcellularLocation>
</comment>
<keyword evidence="4 10" id="KW-0808">Transferase</keyword>
<feature type="transmembrane region" description="Helical" evidence="11">
    <location>
        <begin position="477"/>
        <end position="497"/>
    </location>
</feature>
<organism evidence="12 13">
    <name type="scientific">Caenorhabditis briggsae</name>
    <dbReference type="NCBI Taxonomy" id="6238"/>
    <lineage>
        <taxon>Eukaryota</taxon>
        <taxon>Metazoa</taxon>
        <taxon>Ecdysozoa</taxon>
        <taxon>Nematoda</taxon>
        <taxon>Chromadorea</taxon>
        <taxon>Rhabditida</taxon>
        <taxon>Rhabditina</taxon>
        <taxon>Rhabditomorpha</taxon>
        <taxon>Rhabditoidea</taxon>
        <taxon>Rhabditidae</taxon>
        <taxon>Peloderinae</taxon>
        <taxon>Caenorhabditis</taxon>
    </lineage>
</organism>
<gene>
    <name evidence="12" type="ORF">L3Y34_007147</name>
</gene>
<evidence type="ECO:0000256" key="8">
    <source>
        <dbReference type="ARBA" id="ARBA00023136"/>
    </source>
</evidence>
<dbReference type="PANTHER" id="PTHR48043:SF9">
    <property type="entry name" value="UDP-GLUCURONOSYLTRANSFERASE"/>
    <property type="match status" value="1"/>
</dbReference>
<keyword evidence="6" id="KW-0732">Signal</keyword>
<protein>
    <recommendedName>
        <fullName evidence="11">UDP-glucuronosyltransferase</fullName>
        <ecNumber evidence="11">2.4.1.17</ecNumber>
    </recommendedName>
</protein>
<dbReference type="Proteomes" id="UP000827892">
    <property type="component" value="Chromosome V"/>
</dbReference>
<comment type="catalytic activity">
    <reaction evidence="9 11">
        <text>glucuronate acceptor + UDP-alpha-D-glucuronate = acceptor beta-D-glucuronoside + UDP + H(+)</text>
        <dbReference type="Rhea" id="RHEA:21032"/>
        <dbReference type="ChEBI" id="CHEBI:15378"/>
        <dbReference type="ChEBI" id="CHEBI:58052"/>
        <dbReference type="ChEBI" id="CHEBI:58223"/>
        <dbReference type="ChEBI" id="CHEBI:132367"/>
        <dbReference type="ChEBI" id="CHEBI:132368"/>
        <dbReference type="EC" id="2.4.1.17"/>
    </reaction>
</comment>
<dbReference type="KEGG" id="cbr:CBG_17916"/>
<keyword evidence="5 11" id="KW-0812">Transmembrane</keyword>
<reference evidence="12 13" key="1">
    <citation type="submission" date="2022-02" db="EMBL/GenBank/DDBJ databases">
        <title>Chromosome-level reference genomes for two strains of Caenorhabditis briggsae: an improved platform for comparative genomics.</title>
        <authorList>
            <person name="Stevens L."/>
            <person name="Andersen E.C."/>
        </authorList>
    </citation>
    <scope>NUCLEOTIDE SEQUENCE [LARGE SCALE GENOMIC DNA]</scope>
    <source>
        <strain evidence="12">QX1410_ONT</strain>
        <tissue evidence="12">Whole-organism</tissue>
    </source>
</reference>
<dbReference type="FunFam" id="3.40.50.2000:FF:000204">
    <property type="entry name" value="UDP-glucuronosyltransferase"/>
    <property type="match status" value="1"/>
</dbReference>
<sequence length="498" mass="55890">MTLNILIHSPSYAASHTNFLARIADTLTEAGHNVTFLVPIVAENHLGVKTTKDVILVKPDETMKNDMAQIFTGENDPLWSIEMKPSNLKSMFSAYVDVMTLTAENFIRSKEIMEKLKTRKFDVAIAEPFTVFGLGLFEKLGIKKTILVSSCTHFDFLLPHIGEPEDFSSVPTLSSQVGDKMSMLEKWDNYRFAAETKSSLAKLFDAETVAYRRAFGAKIPDWKELMSSASLYFTNSIPFIDYPRVTIQKTIPVGGITVDLEKIRGEKLSEEWEEVLGRTTKTILISFGSAVPSSEMPEAWKSGILATIKSMPNVTFIWKYESEDLEFAKSVENIHFSKWVPQTALLADPLLSGFMTHGGLGSTNELAHLGKPAVMVPIFGDQTRNANMLARHESVIVLHKKDLADEEKIGKAIHSILYEEKYMKNAIRVAEMLKNQPTNPKETVVKYTEFVARFGPFPQMDPYARKLNYFQKTFLDIYLTATIGILAIGALCVLQFVI</sequence>
<dbReference type="CDD" id="cd03784">
    <property type="entry name" value="GT1_Gtf-like"/>
    <property type="match status" value="1"/>
</dbReference>
<dbReference type="PROSITE" id="PS00375">
    <property type="entry name" value="UDPGT"/>
    <property type="match status" value="1"/>
</dbReference>
<dbReference type="InterPro" id="IPR050271">
    <property type="entry name" value="UDP-glycosyltransferase"/>
</dbReference>
<evidence type="ECO:0000256" key="10">
    <source>
        <dbReference type="RuleBase" id="RU003718"/>
    </source>
</evidence>
<evidence type="ECO:0000313" key="13">
    <source>
        <dbReference type="Proteomes" id="UP000827892"/>
    </source>
</evidence>
<evidence type="ECO:0000256" key="1">
    <source>
        <dbReference type="ARBA" id="ARBA00004167"/>
    </source>
</evidence>
<evidence type="ECO:0000256" key="5">
    <source>
        <dbReference type="ARBA" id="ARBA00022692"/>
    </source>
</evidence>
<dbReference type="EMBL" id="CP090895">
    <property type="protein sequence ID" value="ULT87775.1"/>
    <property type="molecule type" value="Genomic_DNA"/>
</dbReference>
<dbReference type="GO" id="GO:0016020">
    <property type="term" value="C:membrane"/>
    <property type="evidence" value="ECO:0007669"/>
    <property type="project" value="UniProtKB-SubCell"/>
</dbReference>
<evidence type="ECO:0000313" key="12">
    <source>
        <dbReference type="EMBL" id="ULT87775.1"/>
    </source>
</evidence>
<dbReference type="EC" id="2.4.1.17" evidence="11"/>
<keyword evidence="3 10" id="KW-0328">Glycosyltransferase</keyword>
<evidence type="ECO:0000256" key="9">
    <source>
        <dbReference type="ARBA" id="ARBA00047475"/>
    </source>
</evidence>
<dbReference type="Gene3D" id="3.40.50.2000">
    <property type="entry name" value="Glycogen Phosphorylase B"/>
    <property type="match status" value="2"/>
</dbReference>
<dbReference type="SUPFAM" id="SSF53756">
    <property type="entry name" value="UDP-Glycosyltransferase/glycogen phosphorylase"/>
    <property type="match status" value="1"/>
</dbReference>
<dbReference type="GO" id="GO:0015020">
    <property type="term" value="F:glucuronosyltransferase activity"/>
    <property type="evidence" value="ECO:0007669"/>
    <property type="project" value="UniProtKB-EC"/>
</dbReference>
<dbReference type="Pfam" id="PF00201">
    <property type="entry name" value="UDPGT"/>
    <property type="match status" value="1"/>
</dbReference>
<dbReference type="PANTHER" id="PTHR48043">
    <property type="entry name" value="EG:EG0003.4 PROTEIN-RELATED"/>
    <property type="match status" value="1"/>
</dbReference>
<proteinExistence type="inferred from homology"/>
<evidence type="ECO:0000256" key="11">
    <source>
        <dbReference type="RuleBase" id="RU362059"/>
    </source>
</evidence>
<evidence type="ECO:0000256" key="6">
    <source>
        <dbReference type="ARBA" id="ARBA00022729"/>
    </source>
</evidence>
<dbReference type="AlphaFoldDB" id="A0AAE9A131"/>
<keyword evidence="8 11" id="KW-0472">Membrane</keyword>
<dbReference type="InterPro" id="IPR002213">
    <property type="entry name" value="UDP_glucos_trans"/>
</dbReference>
<evidence type="ECO:0000256" key="4">
    <source>
        <dbReference type="ARBA" id="ARBA00022679"/>
    </source>
</evidence>
<dbReference type="InterPro" id="IPR035595">
    <property type="entry name" value="UDP_glycos_trans_CS"/>
</dbReference>
<evidence type="ECO:0000256" key="2">
    <source>
        <dbReference type="ARBA" id="ARBA00009995"/>
    </source>
</evidence>
<name>A0AAE9A131_CAEBR</name>
<dbReference type="FunFam" id="3.40.50.2000:FF:000038">
    <property type="entry name" value="UDP-GlucuronosylTransferase"/>
    <property type="match status" value="1"/>
</dbReference>
<dbReference type="OMA" id="SIEFLWI"/>
<comment type="similarity">
    <text evidence="2 10">Belongs to the UDP-glycosyltransferase family.</text>
</comment>
<evidence type="ECO:0000256" key="7">
    <source>
        <dbReference type="ARBA" id="ARBA00022989"/>
    </source>
</evidence>
<keyword evidence="7 11" id="KW-1133">Transmembrane helix</keyword>
<accession>A0AAE9A131</accession>
<evidence type="ECO:0000256" key="3">
    <source>
        <dbReference type="ARBA" id="ARBA00022676"/>
    </source>
</evidence>